<dbReference type="InterPro" id="IPR004358">
    <property type="entry name" value="Sig_transdc_His_kin-like_C"/>
</dbReference>
<dbReference type="EMBL" id="JADEXQ010000050">
    <property type="protein sequence ID" value="MBE9030999.1"/>
    <property type="molecule type" value="Genomic_DNA"/>
</dbReference>
<dbReference type="PANTHER" id="PTHR43065:SF50">
    <property type="entry name" value="HISTIDINE KINASE"/>
    <property type="match status" value="1"/>
</dbReference>
<protein>
    <recommendedName>
        <fullName evidence="2">histidine kinase</fullName>
        <ecNumber evidence="2">2.7.13.3</ecNumber>
    </recommendedName>
</protein>
<dbReference type="Gene3D" id="3.30.450.20">
    <property type="entry name" value="PAS domain"/>
    <property type="match status" value="1"/>
</dbReference>
<accession>A0A928VRX8</accession>
<keyword evidence="9" id="KW-1185">Reference proteome</keyword>
<dbReference type="SMART" id="SM00388">
    <property type="entry name" value="HisKA"/>
    <property type="match status" value="1"/>
</dbReference>
<dbReference type="Gene3D" id="1.10.287.130">
    <property type="match status" value="1"/>
</dbReference>
<feature type="domain" description="Histidine kinase" evidence="7">
    <location>
        <begin position="196"/>
        <end position="455"/>
    </location>
</feature>
<dbReference type="SUPFAM" id="SSF47384">
    <property type="entry name" value="Homodimeric domain of signal transducing histidine kinase"/>
    <property type="match status" value="1"/>
</dbReference>
<dbReference type="InterPro" id="IPR036890">
    <property type="entry name" value="HATPase_C_sf"/>
</dbReference>
<dbReference type="SMART" id="SM00091">
    <property type="entry name" value="PAS"/>
    <property type="match status" value="1"/>
</dbReference>
<dbReference type="InterPro" id="IPR000014">
    <property type="entry name" value="PAS"/>
</dbReference>
<dbReference type="Pfam" id="PF02518">
    <property type="entry name" value="HATPase_c"/>
    <property type="match status" value="1"/>
</dbReference>
<evidence type="ECO:0000256" key="6">
    <source>
        <dbReference type="SAM" id="MobiDB-lite"/>
    </source>
</evidence>
<organism evidence="8 9">
    <name type="scientific">Romeriopsis navalis LEGE 11480</name>
    <dbReference type="NCBI Taxonomy" id="2777977"/>
    <lineage>
        <taxon>Bacteria</taxon>
        <taxon>Bacillati</taxon>
        <taxon>Cyanobacteriota</taxon>
        <taxon>Cyanophyceae</taxon>
        <taxon>Leptolyngbyales</taxon>
        <taxon>Leptolyngbyaceae</taxon>
        <taxon>Romeriopsis</taxon>
        <taxon>Romeriopsis navalis</taxon>
    </lineage>
</organism>
<keyword evidence="3" id="KW-0597">Phosphoprotein</keyword>
<dbReference type="SUPFAM" id="SSF55785">
    <property type="entry name" value="PYP-like sensor domain (PAS domain)"/>
    <property type="match status" value="1"/>
</dbReference>
<dbReference type="InterPro" id="IPR003594">
    <property type="entry name" value="HATPase_dom"/>
</dbReference>
<dbReference type="RefSeq" id="WP_264325830.1">
    <property type="nucleotide sequence ID" value="NZ_JADEXQ010000050.1"/>
</dbReference>
<name>A0A928VRX8_9CYAN</name>
<dbReference type="InterPro" id="IPR005467">
    <property type="entry name" value="His_kinase_dom"/>
</dbReference>
<reference evidence="8" key="1">
    <citation type="submission" date="2020-10" db="EMBL/GenBank/DDBJ databases">
        <authorList>
            <person name="Castelo-Branco R."/>
            <person name="Eusebio N."/>
            <person name="Adriana R."/>
            <person name="Vieira A."/>
            <person name="Brugerolle De Fraissinette N."/>
            <person name="Rezende De Castro R."/>
            <person name="Schneider M.P."/>
            <person name="Vasconcelos V."/>
            <person name="Leao P.N."/>
        </authorList>
    </citation>
    <scope>NUCLEOTIDE SEQUENCE</scope>
    <source>
        <strain evidence="8">LEGE 11480</strain>
    </source>
</reference>
<dbReference type="PANTHER" id="PTHR43065">
    <property type="entry name" value="SENSOR HISTIDINE KINASE"/>
    <property type="match status" value="1"/>
</dbReference>
<dbReference type="PROSITE" id="PS50109">
    <property type="entry name" value="HIS_KIN"/>
    <property type="match status" value="1"/>
</dbReference>
<comment type="catalytic activity">
    <reaction evidence="1">
        <text>ATP + protein L-histidine = ADP + protein N-phospho-L-histidine.</text>
        <dbReference type="EC" id="2.7.13.3"/>
    </reaction>
</comment>
<dbReference type="CDD" id="cd00082">
    <property type="entry name" value="HisKA"/>
    <property type="match status" value="1"/>
</dbReference>
<evidence type="ECO:0000313" key="9">
    <source>
        <dbReference type="Proteomes" id="UP000625316"/>
    </source>
</evidence>
<evidence type="ECO:0000259" key="7">
    <source>
        <dbReference type="PROSITE" id="PS50109"/>
    </source>
</evidence>
<dbReference type="InterPro" id="IPR003661">
    <property type="entry name" value="HisK_dim/P_dom"/>
</dbReference>
<dbReference type="SUPFAM" id="SSF55874">
    <property type="entry name" value="ATPase domain of HSP90 chaperone/DNA topoisomerase II/histidine kinase"/>
    <property type="match status" value="1"/>
</dbReference>
<feature type="region of interest" description="Disordered" evidence="6">
    <location>
        <begin position="1"/>
        <end position="22"/>
    </location>
</feature>
<keyword evidence="4" id="KW-0418">Kinase</keyword>
<dbReference type="Gene3D" id="3.30.565.10">
    <property type="entry name" value="Histidine kinase-like ATPase, C-terminal domain"/>
    <property type="match status" value="1"/>
</dbReference>
<dbReference type="Proteomes" id="UP000625316">
    <property type="component" value="Unassembled WGS sequence"/>
</dbReference>
<keyword evidence="5" id="KW-0902">Two-component regulatory system</keyword>
<evidence type="ECO:0000256" key="3">
    <source>
        <dbReference type="ARBA" id="ARBA00022553"/>
    </source>
</evidence>
<dbReference type="CDD" id="cd00130">
    <property type="entry name" value="PAS"/>
    <property type="match status" value="1"/>
</dbReference>
<dbReference type="GO" id="GO:0000155">
    <property type="term" value="F:phosphorelay sensor kinase activity"/>
    <property type="evidence" value="ECO:0007669"/>
    <property type="project" value="InterPro"/>
</dbReference>
<dbReference type="AlphaFoldDB" id="A0A928VRX8"/>
<evidence type="ECO:0000313" key="8">
    <source>
        <dbReference type="EMBL" id="MBE9030999.1"/>
    </source>
</evidence>
<dbReference type="InterPro" id="IPR035965">
    <property type="entry name" value="PAS-like_dom_sf"/>
</dbReference>
<proteinExistence type="predicted"/>
<keyword evidence="4" id="KW-0808">Transferase</keyword>
<dbReference type="SMART" id="SM00387">
    <property type="entry name" value="HATPase_c"/>
    <property type="match status" value="1"/>
</dbReference>
<gene>
    <name evidence="8" type="ORF">IQ266_14790</name>
</gene>
<evidence type="ECO:0000256" key="1">
    <source>
        <dbReference type="ARBA" id="ARBA00000085"/>
    </source>
</evidence>
<evidence type="ECO:0000256" key="4">
    <source>
        <dbReference type="ARBA" id="ARBA00022777"/>
    </source>
</evidence>
<sequence>MNAEIDDLEPNHPPSNWSLPLEPQLASRTSTDRDSRLHQFAIAHMLEGLLWVTFDGKILDANPAICKLFDCHLDQLKSRSLFEVGLLPTAAAWSRYWSQARQSPVIIVTTYVGPNGQTYALELNLRYCAIEHQEYCCIHIRDCTAQLNLELELEKTEVRLDYKTQELAEAIDMLRDTQMQLAQGEKMSTLGNLVAGVAHEINNPIGFLSGNIDHALSYVEVIFQAFALYETNCPEQTTALQTQFEQLDLGFIRHDLPKLIQSMHEGIRRVQSLSDSLRNFSRADTEHKIPACIQDGVDSTLLILKHRLKANESRGAINVICDYDNTPLEIECFPGQLNQVFMNILANAIDAIDEGIHAGQFNHQTASPQICINITSSDDFESVIIRFKDNGPGMPAEVKNRIFERLFTTKEFGKGTGLGLAIAHEIITEKHGGILRVESTLDVGTEFIVQLPVIDTRSTTHVSRGQRHWAFK</sequence>
<evidence type="ECO:0000256" key="2">
    <source>
        <dbReference type="ARBA" id="ARBA00012438"/>
    </source>
</evidence>
<evidence type="ECO:0000256" key="5">
    <source>
        <dbReference type="ARBA" id="ARBA00023012"/>
    </source>
</evidence>
<dbReference type="EC" id="2.7.13.3" evidence="2"/>
<dbReference type="InterPro" id="IPR036097">
    <property type="entry name" value="HisK_dim/P_sf"/>
</dbReference>
<comment type="caution">
    <text evidence="8">The sequence shown here is derived from an EMBL/GenBank/DDBJ whole genome shotgun (WGS) entry which is preliminary data.</text>
</comment>
<dbReference type="PRINTS" id="PR00344">
    <property type="entry name" value="BCTRLSENSOR"/>
</dbReference>